<dbReference type="Proteomes" id="UP001055219">
    <property type="component" value="Unassembled WGS sequence"/>
</dbReference>
<evidence type="ECO:0000313" key="2">
    <source>
        <dbReference type="Proteomes" id="UP001055219"/>
    </source>
</evidence>
<reference evidence="1" key="1">
    <citation type="journal article" date="2021" name="J Fungi (Basel)">
        <title>Genomic and Metabolomic Analyses of the Marine Fungus Emericellopsis cladophorae: Insights into Saltwater Adaptability Mechanisms and Its Biosynthetic Potential.</title>
        <authorList>
            <person name="Goncalves M.F.M."/>
            <person name="Hilario S."/>
            <person name="Van de Peer Y."/>
            <person name="Esteves A.C."/>
            <person name="Alves A."/>
        </authorList>
    </citation>
    <scope>NUCLEOTIDE SEQUENCE</scope>
    <source>
        <strain evidence="1">MUM 19.33</strain>
    </source>
</reference>
<protein>
    <submittedName>
        <fullName evidence="1">Protein CSN12</fullName>
    </submittedName>
</protein>
<dbReference type="SMART" id="SM00753">
    <property type="entry name" value="PAM"/>
    <property type="match status" value="1"/>
</dbReference>
<dbReference type="GO" id="GO:0003723">
    <property type="term" value="F:RNA binding"/>
    <property type="evidence" value="ECO:0007669"/>
    <property type="project" value="InterPro"/>
</dbReference>
<dbReference type="InterPro" id="IPR036388">
    <property type="entry name" value="WH-like_DNA-bd_sf"/>
</dbReference>
<dbReference type="OrthoDB" id="10252687at2759"/>
<dbReference type="AlphaFoldDB" id="A0A9P9Y577"/>
<evidence type="ECO:0000313" key="1">
    <source>
        <dbReference type="EMBL" id="KAI6783149.1"/>
    </source>
</evidence>
<dbReference type="PANTHER" id="PTHR12732">
    <property type="entry name" value="UNCHARACTERIZED PROTEASOME COMPONENT REGION PCI-CONTAINING"/>
    <property type="match status" value="1"/>
</dbReference>
<sequence>MNELFEDFAKARQARNGYELAQTLSPVPPTNKPHRLIRVSQSTNSHSVKGDIKHYIKTSVSHRGKLSQDALTGWVEVYAAYWKAIEEILAGEHGKSSWNKVYEAWKDLTSMLVRGYNNFGFEAWTIPSLYMVGKYLRLFAIKADAEPKRRTPAHQGFMLIGDDFDPDAEKQSQLRDAEQHLKRIFSLCLTDRAPLEESRKWGIYFVVNLLFKTYFKLGSASMSKTILTSLAAYEQRGDLPPLASFPKSQRVTFRYYEGVLFFLEENYANLLAPFPRLQKLFGPLTRYIRQGDLRSFDQELQKGEEEFVRHRIYLTLERGRDVAMRNLLRKVFIAGGFEESADASAPPQRRTRIPLDEFQAAISMGSGAQTTDPDEVECFLANQIYKASRISSRLTTCAASGALDCLKTRMPLPCNAAHFA</sequence>
<dbReference type="GeneID" id="75827170"/>
<dbReference type="PANTHER" id="PTHR12732:SF0">
    <property type="entry name" value="PCI DOMAIN-CONTAINING PROTEIN 2"/>
    <property type="match status" value="1"/>
</dbReference>
<accession>A0A9P9Y577</accession>
<dbReference type="Gene3D" id="1.10.10.10">
    <property type="entry name" value="Winged helix-like DNA-binding domain superfamily/Winged helix DNA-binding domain"/>
    <property type="match status" value="1"/>
</dbReference>
<dbReference type="GO" id="GO:0003690">
    <property type="term" value="F:double-stranded DNA binding"/>
    <property type="evidence" value="ECO:0007669"/>
    <property type="project" value="InterPro"/>
</dbReference>
<name>A0A9P9Y577_9HYPO</name>
<organism evidence="1 2">
    <name type="scientific">Emericellopsis cladophorae</name>
    <dbReference type="NCBI Taxonomy" id="2686198"/>
    <lineage>
        <taxon>Eukaryota</taxon>
        <taxon>Fungi</taxon>
        <taxon>Dikarya</taxon>
        <taxon>Ascomycota</taxon>
        <taxon>Pezizomycotina</taxon>
        <taxon>Sordariomycetes</taxon>
        <taxon>Hypocreomycetidae</taxon>
        <taxon>Hypocreales</taxon>
        <taxon>Bionectriaceae</taxon>
        <taxon>Emericellopsis</taxon>
    </lineage>
</organism>
<comment type="caution">
    <text evidence="1">The sequence shown here is derived from an EMBL/GenBank/DDBJ whole genome shotgun (WGS) entry which is preliminary data.</text>
</comment>
<proteinExistence type="predicted"/>
<reference evidence="1" key="2">
    <citation type="submission" date="2022-07" db="EMBL/GenBank/DDBJ databases">
        <authorList>
            <person name="Goncalves M.F.M."/>
            <person name="Hilario S."/>
            <person name="Van De Peer Y."/>
            <person name="Esteves A.C."/>
            <person name="Alves A."/>
        </authorList>
    </citation>
    <scope>NUCLEOTIDE SEQUENCE</scope>
    <source>
        <strain evidence="1">MUM 19.33</strain>
    </source>
</reference>
<dbReference type="RefSeq" id="XP_051364005.1">
    <property type="nucleotide sequence ID" value="XM_051504493.1"/>
</dbReference>
<dbReference type="InterPro" id="IPR045114">
    <property type="entry name" value="Csn12-like"/>
</dbReference>
<gene>
    <name evidence="1" type="ORF">J7T54_000651</name>
</gene>
<keyword evidence="2" id="KW-1185">Reference proteome</keyword>
<dbReference type="EMBL" id="JAGIXG020000009">
    <property type="protein sequence ID" value="KAI6783149.1"/>
    <property type="molecule type" value="Genomic_DNA"/>
</dbReference>